<feature type="transmembrane region" description="Helical" evidence="9">
    <location>
        <begin position="391"/>
        <end position="418"/>
    </location>
</feature>
<dbReference type="InterPro" id="IPR045018">
    <property type="entry name" value="Azg-like"/>
</dbReference>
<name>A0A1T4VEZ6_9GAMM</name>
<dbReference type="STRING" id="83771.SAMN02910357_02567"/>
<comment type="similarity">
    <text evidence="2 8">Belongs to the nucleobase:cation symporter-2 (NCS2) (TC 2.A.40) family. Azg-like subfamily.</text>
</comment>
<feature type="transmembrane region" description="Helical" evidence="9">
    <location>
        <begin position="88"/>
        <end position="105"/>
    </location>
</feature>
<dbReference type="GO" id="GO:0005886">
    <property type="term" value="C:plasma membrane"/>
    <property type="evidence" value="ECO:0007669"/>
    <property type="project" value="UniProtKB-SubCell"/>
</dbReference>
<feature type="transmembrane region" description="Helical" evidence="9">
    <location>
        <begin position="207"/>
        <end position="227"/>
    </location>
</feature>
<dbReference type="RefSeq" id="WP_078928856.1">
    <property type="nucleotide sequence ID" value="NZ_FUXX01000021.1"/>
</dbReference>
<feature type="transmembrane region" description="Helical" evidence="9">
    <location>
        <begin position="359"/>
        <end position="379"/>
    </location>
</feature>
<feature type="transmembrane region" description="Helical" evidence="9">
    <location>
        <begin position="254"/>
        <end position="281"/>
    </location>
</feature>
<proteinExistence type="inferred from homology"/>
<evidence type="ECO:0000256" key="9">
    <source>
        <dbReference type="SAM" id="Phobius"/>
    </source>
</evidence>
<comment type="subcellular location">
    <subcellularLocation>
        <location evidence="1 8">Cell membrane</location>
        <topology evidence="1 8">Multi-pass membrane protein</topology>
    </subcellularLocation>
</comment>
<organism evidence="10 11">
    <name type="scientific">Succinivibrio dextrinosolvens DSM 3072</name>
    <dbReference type="NCBI Taxonomy" id="1123324"/>
    <lineage>
        <taxon>Bacteria</taxon>
        <taxon>Pseudomonadati</taxon>
        <taxon>Pseudomonadota</taxon>
        <taxon>Gammaproteobacteria</taxon>
        <taxon>Aeromonadales</taxon>
        <taxon>Succinivibrionaceae</taxon>
        <taxon>Succinivibrio</taxon>
    </lineage>
</organism>
<evidence type="ECO:0000256" key="6">
    <source>
        <dbReference type="ARBA" id="ARBA00022989"/>
    </source>
</evidence>
<feature type="transmembrane region" description="Helical" evidence="9">
    <location>
        <begin position="111"/>
        <end position="131"/>
    </location>
</feature>
<feature type="transmembrane region" description="Helical" evidence="9">
    <location>
        <begin position="430"/>
        <end position="447"/>
    </location>
</feature>
<dbReference type="PIRSF" id="PIRSF005353">
    <property type="entry name" value="PbuG"/>
    <property type="match status" value="1"/>
</dbReference>
<feature type="transmembrane region" description="Helical" evidence="9">
    <location>
        <begin position="63"/>
        <end position="81"/>
    </location>
</feature>
<dbReference type="GO" id="GO:0005345">
    <property type="term" value="F:purine nucleobase transmembrane transporter activity"/>
    <property type="evidence" value="ECO:0007669"/>
    <property type="project" value="TreeGrafter"/>
</dbReference>
<feature type="transmembrane region" description="Helical" evidence="9">
    <location>
        <begin position="33"/>
        <end position="57"/>
    </location>
</feature>
<feature type="transmembrane region" description="Helical" evidence="9">
    <location>
        <begin position="335"/>
        <end position="352"/>
    </location>
</feature>
<evidence type="ECO:0000256" key="4">
    <source>
        <dbReference type="ARBA" id="ARBA00022475"/>
    </source>
</evidence>
<evidence type="ECO:0000256" key="5">
    <source>
        <dbReference type="ARBA" id="ARBA00022692"/>
    </source>
</evidence>
<evidence type="ECO:0000256" key="3">
    <source>
        <dbReference type="ARBA" id="ARBA00022448"/>
    </source>
</evidence>
<keyword evidence="3 8" id="KW-0813">Transport</keyword>
<sequence>MSDMPTKANSSISGWIDNFFKLKQKNTSIKTEFLAGLTTFFSMAYIIFVVPSMLSAAGMPKDAALASCLLTTALCTIYIGVYANYPVAVAPGMGLTAFFAFYVCGSQHLPWQTALGAVFISGIIFFILSVTKIRQLIIDAVPAGLKTAIVVGIGCFIAFIGLQSSGIIVADPATKVTLGDLTSLNVLLTLFGILFTAALISINVKAAVLIGIFAVSLISMILGNSAVPSSFDDVFSFEMPNFAGTFMQMDLLGALHYGIISIIFTFTIVELFDTIGTLIAVTKMAHMVDENGKIENIDKALISDSVGTIASAAIGTCTVATYVESATGINAGGRTGLTAVFVGLLFLLGFFVTPLGDLIPACATAPALIIVGGLMATNISSIDFKDFSEGFPAFLTIIMMPLTYSIANGFAFGFLSYCFIKVFSGRIKEITPTMWGITLFLALSFFIR</sequence>
<dbReference type="PANTHER" id="PTHR43337:SF1">
    <property type="entry name" value="XANTHINE_URACIL PERMEASE C887.17-RELATED"/>
    <property type="match status" value="1"/>
</dbReference>
<keyword evidence="11" id="KW-1185">Reference proteome</keyword>
<protein>
    <submittedName>
        <fullName evidence="10">Putative MFS transporter, AGZA family, xanthine/uracil permease</fullName>
    </submittedName>
</protein>
<feature type="transmembrane region" description="Helical" evidence="9">
    <location>
        <begin position="143"/>
        <end position="162"/>
    </location>
</feature>
<dbReference type="AlphaFoldDB" id="A0A1T4VEZ6"/>
<evidence type="ECO:0000256" key="2">
    <source>
        <dbReference type="ARBA" id="ARBA00005697"/>
    </source>
</evidence>
<dbReference type="Pfam" id="PF00860">
    <property type="entry name" value="Xan_ur_permease"/>
    <property type="match status" value="1"/>
</dbReference>
<evidence type="ECO:0000313" key="10">
    <source>
        <dbReference type="EMBL" id="SKA63458.1"/>
    </source>
</evidence>
<evidence type="ECO:0000313" key="11">
    <source>
        <dbReference type="Proteomes" id="UP000242432"/>
    </source>
</evidence>
<accession>A0A1T4VEZ6</accession>
<dbReference type="Proteomes" id="UP000242432">
    <property type="component" value="Unassembled WGS sequence"/>
</dbReference>
<feature type="transmembrane region" description="Helical" evidence="9">
    <location>
        <begin position="182"/>
        <end position="200"/>
    </location>
</feature>
<evidence type="ECO:0000256" key="1">
    <source>
        <dbReference type="ARBA" id="ARBA00004651"/>
    </source>
</evidence>
<dbReference type="PANTHER" id="PTHR43337">
    <property type="entry name" value="XANTHINE/URACIL PERMEASE C887.17-RELATED"/>
    <property type="match status" value="1"/>
</dbReference>
<reference evidence="11" key="1">
    <citation type="submission" date="2017-02" db="EMBL/GenBank/DDBJ databases">
        <authorList>
            <person name="Varghese N."/>
            <person name="Submissions S."/>
        </authorList>
    </citation>
    <scope>NUCLEOTIDE SEQUENCE [LARGE SCALE GENOMIC DNA]</scope>
    <source>
        <strain evidence="11">DSM 3072</strain>
    </source>
</reference>
<dbReference type="EMBL" id="FUXX01000021">
    <property type="protein sequence ID" value="SKA63458.1"/>
    <property type="molecule type" value="Genomic_DNA"/>
</dbReference>
<keyword evidence="6 8" id="KW-1133">Transmembrane helix</keyword>
<evidence type="ECO:0000256" key="8">
    <source>
        <dbReference type="PIRNR" id="PIRNR005353"/>
    </source>
</evidence>
<keyword evidence="5 8" id="KW-0812">Transmembrane</keyword>
<evidence type="ECO:0000256" key="7">
    <source>
        <dbReference type="ARBA" id="ARBA00023136"/>
    </source>
</evidence>
<dbReference type="InterPro" id="IPR006043">
    <property type="entry name" value="NCS2"/>
</dbReference>
<dbReference type="InterPro" id="IPR026033">
    <property type="entry name" value="Azg-like_bact_archaea"/>
</dbReference>
<keyword evidence="4 8" id="KW-1003">Cell membrane</keyword>
<keyword evidence="7 8" id="KW-0472">Membrane</keyword>
<gene>
    <name evidence="10" type="ORF">SAMN02745213_01391</name>
</gene>